<evidence type="ECO:0000256" key="1">
    <source>
        <dbReference type="SAM" id="MobiDB-lite"/>
    </source>
</evidence>
<organism evidence="3">
    <name type="scientific">Sarcoptes scabiei</name>
    <name type="common">Itch mite</name>
    <name type="synonym">Acarus scabiei</name>
    <dbReference type="NCBI Taxonomy" id="52283"/>
    <lineage>
        <taxon>Eukaryota</taxon>
        <taxon>Metazoa</taxon>
        <taxon>Ecdysozoa</taxon>
        <taxon>Arthropoda</taxon>
        <taxon>Chelicerata</taxon>
        <taxon>Arachnida</taxon>
        <taxon>Acari</taxon>
        <taxon>Acariformes</taxon>
        <taxon>Sarcoptiformes</taxon>
        <taxon>Astigmata</taxon>
        <taxon>Psoroptidia</taxon>
        <taxon>Sarcoptoidea</taxon>
        <taxon>Sarcoptidae</taxon>
        <taxon>Sarcoptinae</taxon>
        <taxon>Sarcoptes</taxon>
    </lineage>
</organism>
<feature type="transmembrane region" description="Helical" evidence="2">
    <location>
        <begin position="20"/>
        <end position="36"/>
    </location>
</feature>
<reference evidence="4" key="3">
    <citation type="submission" date="2022-06" db="UniProtKB">
        <authorList>
            <consortium name="EnsemblMetazoa"/>
        </authorList>
    </citation>
    <scope>IDENTIFICATION</scope>
</reference>
<proteinExistence type="predicted"/>
<reference evidence="5" key="1">
    <citation type="journal article" date="2020" name="PLoS Negl. Trop. Dis.">
        <title>High-quality nuclear genome for Sarcoptes scabiei-A critical resource for a neglected parasite.</title>
        <authorList>
            <person name="Korhonen P.K."/>
            <person name="Gasser R.B."/>
            <person name="Ma G."/>
            <person name="Wang T."/>
            <person name="Stroehlein A.J."/>
            <person name="Young N.D."/>
            <person name="Ang C.S."/>
            <person name="Fernando D.D."/>
            <person name="Lu H.C."/>
            <person name="Taylor S."/>
            <person name="Reynolds S.L."/>
            <person name="Mofiz E."/>
            <person name="Najaraj S.H."/>
            <person name="Gowda H."/>
            <person name="Madugundu A."/>
            <person name="Renuse S."/>
            <person name="Holt D."/>
            <person name="Pandey A."/>
            <person name="Papenfuss A.T."/>
            <person name="Fischer K."/>
        </authorList>
    </citation>
    <scope>NUCLEOTIDE SEQUENCE [LARGE SCALE GENOMIC DNA]</scope>
</reference>
<evidence type="ECO:0000256" key="2">
    <source>
        <dbReference type="SAM" id="Phobius"/>
    </source>
</evidence>
<sequence length="200" mass="23268">MILSQRILKTFSFSTAHKMFVWNLIFSIFLILFDRIESYPMPQMRICIQSFDQLRLPSQCIYCRSRTFLLTVRICTGNPYLPAKMSLNEASCLVNTCRKQLPRYPPEPYTILRPTSSTNDVYNHNGLNNYEEFNGSFPSDHNNHLDFNHEENHGHEDLSSDDSNSMTIAQEQTQKVRKPAKFFLGKPQKIHSSIRPLLFG</sequence>
<dbReference type="OrthoDB" id="6513552at2759"/>
<keyword evidence="2" id="KW-0472">Membrane</keyword>
<keyword evidence="2" id="KW-1133">Transmembrane helix</keyword>
<accession>A0A834RHV1</accession>
<feature type="region of interest" description="Disordered" evidence="1">
    <location>
        <begin position="141"/>
        <end position="174"/>
    </location>
</feature>
<keyword evidence="2" id="KW-0812">Transmembrane</keyword>
<evidence type="ECO:0000313" key="4">
    <source>
        <dbReference type="EnsemblMetazoa" id="KAF7496146.1"/>
    </source>
</evidence>
<feature type="compositionally biased region" description="Polar residues" evidence="1">
    <location>
        <begin position="161"/>
        <end position="173"/>
    </location>
</feature>
<dbReference type="AlphaFoldDB" id="A0A834RHV1"/>
<dbReference type="EMBL" id="WVUK01000037">
    <property type="protein sequence ID" value="KAF7496146.1"/>
    <property type="molecule type" value="Genomic_DNA"/>
</dbReference>
<protein>
    <submittedName>
        <fullName evidence="3 4">Uncharacterized protein</fullName>
    </submittedName>
</protein>
<gene>
    <name evidence="3" type="ORF">SSS_3957</name>
</gene>
<dbReference type="Proteomes" id="UP000070412">
    <property type="component" value="Unassembled WGS sequence"/>
</dbReference>
<dbReference type="EnsemblMetazoa" id="SSS_3957s_mrna">
    <property type="protein sequence ID" value="KAF7496146.1"/>
    <property type="gene ID" value="SSS_3957"/>
</dbReference>
<keyword evidence="5" id="KW-1185">Reference proteome</keyword>
<reference evidence="3" key="2">
    <citation type="submission" date="2020-01" db="EMBL/GenBank/DDBJ databases">
        <authorList>
            <person name="Korhonen P.K.K."/>
            <person name="Guangxu M.G."/>
            <person name="Wang T.W."/>
            <person name="Stroehlein A.J.S."/>
            <person name="Young N.D."/>
            <person name="Ang C.-S.A."/>
            <person name="Fernando D.W.F."/>
            <person name="Lu H.L."/>
            <person name="Taylor S.T."/>
            <person name="Ehtesham M.E.M."/>
            <person name="Najaraj S.H.N."/>
            <person name="Harsha G.H.G."/>
            <person name="Madugundu A.M."/>
            <person name="Renuse S.R."/>
            <person name="Holt D.H."/>
            <person name="Pandey A.P."/>
            <person name="Papenfuss A.P."/>
            <person name="Gasser R.B.G."/>
            <person name="Fischer K.F."/>
        </authorList>
    </citation>
    <scope>NUCLEOTIDE SEQUENCE</scope>
    <source>
        <strain evidence="3">SSS_KF_BRIS2020</strain>
    </source>
</reference>
<feature type="compositionally biased region" description="Basic and acidic residues" evidence="1">
    <location>
        <begin position="141"/>
        <end position="158"/>
    </location>
</feature>
<evidence type="ECO:0000313" key="3">
    <source>
        <dbReference type="EMBL" id="KAF7496146.1"/>
    </source>
</evidence>
<name>A0A834RHV1_SARSC</name>
<evidence type="ECO:0000313" key="5">
    <source>
        <dbReference type="Proteomes" id="UP000070412"/>
    </source>
</evidence>